<dbReference type="EMBL" id="LZPO01097175">
    <property type="protein sequence ID" value="OBS64515.1"/>
    <property type="molecule type" value="Genomic_DNA"/>
</dbReference>
<keyword evidence="5 7" id="KW-0472">Membrane</keyword>
<comment type="subcellular location">
    <subcellularLocation>
        <location evidence="1">Membrane</location>
        <topology evidence="1">Multi-pass membrane protein</topology>
    </subcellularLocation>
</comment>
<keyword evidence="9" id="KW-1185">Reference proteome</keyword>
<evidence type="ECO:0000313" key="9">
    <source>
        <dbReference type="Proteomes" id="UP000092124"/>
    </source>
</evidence>
<reference evidence="8 9" key="1">
    <citation type="submission" date="2016-06" db="EMBL/GenBank/DDBJ databases">
        <title>The Draft Genome Sequence and Annotation of the Desert Woodrat Neotoma lepida.</title>
        <authorList>
            <person name="Campbell M."/>
            <person name="Oakeson K.F."/>
            <person name="Yandell M."/>
            <person name="Halpert J.R."/>
            <person name="Dearing D."/>
        </authorList>
    </citation>
    <scope>NUCLEOTIDE SEQUENCE [LARGE SCALE GENOMIC DNA]</scope>
    <source>
        <strain evidence="8">417</strain>
        <tissue evidence="8">Liver</tissue>
    </source>
</reference>
<feature type="non-terminal residue" evidence="8">
    <location>
        <position position="379"/>
    </location>
</feature>
<dbReference type="InterPro" id="IPR008661">
    <property type="entry name" value="L6_membrane"/>
</dbReference>
<organism evidence="8 9">
    <name type="scientific">Neotoma lepida</name>
    <name type="common">Desert woodrat</name>
    <dbReference type="NCBI Taxonomy" id="56216"/>
    <lineage>
        <taxon>Eukaryota</taxon>
        <taxon>Metazoa</taxon>
        <taxon>Chordata</taxon>
        <taxon>Craniata</taxon>
        <taxon>Vertebrata</taxon>
        <taxon>Euteleostomi</taxon>
        <taxon>Mammalia</taxon>
        <taxon>Eutheria</taxon>
        <taxon>Euarchontoglires</taxon>
        <taxon>Glires</taxon>
        <taxon>Rodentia</taxon>
        <taxon>Myomorpha</taxon>
        <taxon>Muroidea</taxon>
        <taxon>Cricetidae</taxon>
        <taxon>Neotominae</taxon>
        <taxon>Neotoma</taxon>
    </lineage>
</organism>
<dbReference type="Proteomes" id="UP000092124">
    <property type="component" value="Unassembled WGS sequence"/>
</dbReference>
<evidence type="ECO:0000256" key="7">
    <source>
        <dbReference type="SAM" id="Phobius"/>
    </source>
</evidence>
<dbReference type="GO" id="GO:0016020">
    <property type="term" value="C:membrane"/>
    <property type="evidence" value="ECO:0007669"/>
    <property type="project" value="UniProtKB-SubCell"/>
</dbReference>
<comment type="similarity">
    <text evidence="2">Belongs to the L6 tetraspanin family.</text>
</comment>
<feature type="transmembrane region" description="Helical" evidence="7">
    <location>
        <begin position="14"/>
        <end position="34"/>
    </location>
</feature>
<feature type="transmembrane region" description="Helical" evidence="7">
    <location>
        <begin position="46"/>
        <end position="69"/>
    </location>
</feature>
<evidence type="ECO:0000313" key="8">
    <source>
        <dbReference type="EMBL" id="OBS64515.1"/>
    </source>
</evidence>
<evidence type="ECO:0000256" key="3">
    <source>
        <dbReference type="ARBA" id="ARBA00022692"/>
    </source>
</evidence>
<dbReference type="OrthoDB" id="9449742at2759"/>
<evidence type="ECO:0008006" key="10">
    <source>
        <dbReference type="Google" id="ProtNLM"/>
    </source>
</evidence>
<dbReference type="PANTHER" id="PTHR14198">
    <property type="entry name" value="TRANSMEMBRANE 4 L6 FAMILY MEMBER 1-RELATED"/>
    <property type="match status" value="1"/>
</dbReference>
<evidence type="ECO:0000256" key="1">
    <source>
        <dbReference type="ARBA" id="ARBA00004141"/>
    </source>
</evidence>
<dbReference type="PANTHER" id="PTHR14198:SF15">
    <property type="entry name" value="TRANSMEMBRANE 4 L6 FAMILY MEMBER 4"/>
    <property type="match status" value="1"/>
</dbReference>
<evidence type="ECO:0000256" key="6">
    <source>
        <dbReference type="SAM" id="MobiDB-lite"/>
    </source>
</evidence>
<dbReference type="AlphaFoldDB" id="A0A1A6GFG9"/>
<evidence type="ECO:0000256" key="5">
    <source>
        <dbReference type="ARBA" id="ARBA00023136"/>
    </source>
</evidence>
<proteinExistence type="inferred from homology"/>
<feature type="region of interest" description="Disordered" evidence="6">
    <location>
        <begin position="359"/>
        <end position="379"/>
    </location>
</feature>
<feature type="region of interest" description="Disordered" evidence="6">
    <location>
        <begin position="222"/>
        <end position="243"/>
    </location>
</feature>
<keyword evidence="4 7" id="KW-1133">Transmembrane helix</keyword>
<sequence length="379" mass="41770">MCTGGCAKCLGGTLIPLAVFGLLANILLFFPGGKVVEDNGHLSEEVWYFGGILGSGVLMIFPALVFLGLKNNDCCGCCGNESCGKRFASACKTRRCGSSILRLCSAALTYRPLPASIRLCCGFHVLNPYNYSLRLKHTPQIVPKSPFLSLTNLQMPLIHATQLDQSCYYTTTFQMFFQTITATAGEEDGLVGESTRHMHTRTSKLQNASSISMCCCNFENAGNEGKRSETEPPDFQEGQDEKRRDYTSSLQGLLYSNRTLTTSIQEKCRRQVKKYKGSGQSRIKYETACRTDPGTPNHPLSCLMRRFEDECDAASNEKAEERVKRPDTEVKLSSKFQGKILKMFALVDYKKASAGKVPMLNSSPTPGDSLPTFPTLQIS</sequence>
<comment type="caution">
    <text evidence="8">The sequence shown here is derived from an EMBL/GenBank/DDBJ whole genome shotgun (WGS) entry which is preliminary data.</text>
</comment>
<feature type="compositionally biased region" description="Polar residues" evidence="6">
    <location>
        <begin position="360"/>
        <end position="379"/>
    </location>
</feature>
<evidence type="ECO:0000256" key="4">
    <source>
        <dbReference type="ARBA" id="ARBA00022989"/>
    </source>
</evidence>
<gene>
    <name evidence="8" type="ORF">A6R68_06947</name>
</gene>
<accession>A0A1A6GFG9</accession>
<dbReference type="Pfam" id="PF05805">
    <property type="entry name" value="L6_membrane"/>
    <property type="match status" value="1"/>
</dbReference>
<dbReference type="STRING" id="56216.A0A1A6GFG9"/>
<evidence type="ECO:0000256" key="2">
    <source>
        <dbReference type="ARBA" id="ARBA00006193"/>
    </source>
</evidence>
<keyword evidence="3 7" id="KW-0812">Transmembrane</keyword>
<protein>
    <recommendedName>
        <fullName evidence="10">Transmembrane 4 L6 family member 4</fullName>
    </recommendedName>
</protein>
<name>A0A1A6GFG9_NEOLE</name>